<keyword evidence="1" id="KW-0378">Hydrolase</keyword>
<dbReference type="CDD" id="cd05829">
    <property type="entry name" value="Sortase_F"/>
    <property type="match status" value="1"/>
</dbReference>
<evidence type="ECO:0000313" key="3">
    <source>
        <dbReference type="EMBL" id="MXG90707.1"/>
    </source>
</evidence>
<evidence type="ECO:0000256" key="2">
    <source>
        <dbReference type="PIRSR" id="PIRSR605754-1"/>
    </source>
</evidence>
<gene>
    <name evidence="3" type="ORF">GRQ65_14250</name>
</gene>
<dbReference type="Gene3D" id="2.40.260.10">
    <property type="entry name" value="Sortase"/>
    <property type="match status" value="1"/>
</dbReference>
<name>A0A6L7ETA6_9ACTN</name>
<comment type="caution">
    <text evidence="3">The sequence shown here is derived from an EMBL/GenBank/DDBJ whole genome shotgun (WGS) entry which is preliminary data.</text>
</comment>
<feature type="active site" description="Acyl-thioester intermediate" evidence="2">
    <location>
        <position position="115"/>
    </location>
</feature>
<dbReference type="Proteomes" id="UP000473325">
    <property type="component" value="Unassembled WGS sequence"/>
</dbReference>
<dbReference type="Pfam" id="PF04203">
    <property type="entry name" value="Sortase"/>
    <property type="match status" value="1"/>
</dbReference>
<dbReference type="InterPro" id="IPR005754">
    <property type="entry name" value="Sortase"/>
</dbReference>
<keyword evidence="4" id="KW-1185">Reference proteome</keyword>
<dbReference type="AlphaFoldDB" id="A0A6L7ETA6"/>
<dbReference type="SUPFAM" id="SSF63817">
    <property type="entry name" value="Sortase"/>
    <property type="match status" value="1"/>
</dbReference>
<evidence type="ECO:0000256" key="1">
    <source>
        <dbReference type="ARBA" id="ARBA00022801"/>
    </source>
</evidence>
<protein>
    <submittedName>
        <fullName evidence="3">Sortase</fullName>
    </submittedName>
</protein>
<dbReference type="InterPro" id="IPR023365">
    <property type="entry name" value="Sortase_dom-sf"/>
</dbReference>
<feature type="active site" description="Proton donor/acceptor" evidence="2">
    <location>
        <position position="48"/>
    </location>
</feature>
<dbReference type="InterPro" id="IPR042001">
    <property type="entry name" value="Sortase_F"/>
</dbReference>
<organism evidence="3 4">
    <name type="scientific">Nocardioides flavescens</name>
    <dbReference type="NCBI Taxonomy" id="2691959"/>
    <lineage>
        <taxon>Bacteria</taxon>
        <taxon>Bacillati</taxon>
        <taxon>Actinomycetota</taxon>
        <taxon>Actinomycetes</taxon>
        <taxon>Propionibacteriales</taxon>
        <taxon>Nocardioidaceae</taxon>
        <taxon>Nocardioides</taxon>
    </lineage>
</organism>
<dbReference type="GO" id="GO:0016787">
    <property type="term" value="F:hydrolase activity"/>
    <property type="evidence" value="ECO:0007669"/>
    <property type="project" value="UniProtKB-KW"/>
</dbReference>
<accession>A0A6L7ETA6</accession>
<dbReference type="EMBL" id="WUEK01000008">
    <property type="protein sequence ID" value="MXG90707.1"/>
    <property type="molecule type" value="Genomic_DNA"/>
</dbReference>
<reference evidence="3 4" key="1">
    <citation type="submission" date="2019-12" db="EMBL/GenBank/DDBJ databases">
        <authorList>
            <person name="Kun Z."/>
        </authorList>
    </citation>
    <scope>NUCLEOTIDE SEQUENCE [LARGE SCALE GENOMIC DNA]</scope>
    <source>
        <strain evidence="3 4">YIM 123512</strain>
    </source>
</reference>
<sequence length="152" mass="16330">MGIDAPVVPIQVSPDAVLDPPRNAEDVGWWDASAEPGREDGRTVITGHTVHTGGGALDRLREVSRGDRVDVVTDEGRMRYKVQQVRVLGKEEVAEDAEDLFGQDDGSGRLVLVSCTDWDGTVYESNVVVVATPLGQPVAQPRDGTARAARAR</sequence>
<evidence type="ECO:0000313" key="4">
    <source>
        <dbReference type="Proteomes" id="UP000473325"/>
    </source>
</evidence>
<proteinExistence type="predicted"/>